<evidence type="ECO:0000313" key="1">
    <source>
        <dbReference type="EMBL" id="ETI67260.1"/>
    </source>
</evidence>
<keyword evidence="2" id="KW-1185">Reference proteome</keyword>
<evidence type="ECO:0000313" key="2">
    <source>
        <dbReference type="Proteomes" id="UP000018877"/>
    </source>
</evidence>
<gene>
    <name evidence="1" type="ORF">BAVI_18462</name>
</gene>
<reference evidence="1 2" key="1">
    <citation type="journal article" date="2014" name="Environ. Microbiol.">
        <title>The nitrate-ammonifying and nosZ-carrying bacterium Bacillus vireti is a potent source and sink for nitric and nitrous oxide under high nitrate conditions.</title>
        <authorList>
            <person name="Mania D."/>
            <person name="Heylen K."/>
            <person name="van Spanning R.J."/>
            <person name="Frostegard A."/>
        </authorList>
    </citation>
    <scope>NUCLEOTIDE SEQUENCE [LARGE SCALE GENOMIC DNA]</scope>
    <source>
        <strain evidence="1 2">LMG 21834</strain>
    </source>
</reference>
<accession>A0AB94IJR0</accession>
<name>A0AB94IJR0_9BACI</name>
<dbReference type="EMBL" id="ALAN01000101">
    <property type="protein sequence ID" value="ETI67260.1"/>
    <property type="molecule type" value="Genomic_DNA"/>
</dbReference>
<comment type="caution">
    <text evidence="1">The sequence shown here is derived from an EMBL/GenBank/DDBJ whole genome shotgun (WGS) entry which is preliminary data.</text>
</comment>
<dbReference type="RefSeq" id="WP_024029864.1">
    <property type="nucleotide sequence ID" value="NZ_ALAN01000101.1"/>
</dbReference>
<organism evidence="1 2">
    <name type="scientific">Neobacillus vireti LMG 21834</name>
    <dbReference type="NCBI Taxonomy" id="1131730"/>
    <lineage>
        <taxon>Bacteria</taxon>
        <taxon>Bacillati</taxon>
        <taxon>Bacillota</taxon>
        <taxon>Bacilli</taxon>
        <taxon>Bacillales</taxon>
        <taxon>Bacillaceae</taxon>
        <taxon>Neobacillus</taxon>
    </lineage>
</organism>
<sequence>MKREEKLISFPYHKRQFIYIVDGYKDLKSKKDGDFLENSADVVFDSLKETFHDTYNPWRIVDNVKRKKWAKLPLPGYVNLVTNVIESIQEKTNRKDFTIDKVWENEEIKPIILDDNTKLRFQVGHPLGNIVYVAHPVEKGTYFPLANFHRLTFEHKWAEATNLLLHLGATEIKVIHKTGWKKYFAANMNVDIPLDGVPFNSGANYQSKENSTSDIIGEFHLPENNIVPGLPDDLVWFHHEETWKEIARGRLKFNLKNFSIQLDYKEDFNVNADFKAKALEYGLGIGGNFEKHESTSWVLQGKFNSIPPNNTYSI</sequence>
<proteinExistence type="predicted"/>
<dbReference type="Proteomes" id="UP000018877">
    <property type="component" value="Unassembled WGS sequence"/>
</dbReference>
<protein>
    <submittedName>
        <fullName evidence="1">Uncharacterized protein</fullName>
    </submittedName>
</protein>
<dbReference type="AlphaFoldDB" id="A0AB94IJR0"/>